<dbReference type="STRING" id="1114972.FD35_GL002196"/>
<evidence type="ECO:0000259" key="11">
    <source>
        <dbReference type="PROSITE" id="PS50893"/>
    </source>
</evidence>
<dbReference type="InterPro" id="IPR027417">
    <property type="entry name" value="P-loop_NTPase"/>
</dbReference>
<dbReference type="GO" id="GO:0006824">
    <property type="term" value="P:cobalt ion transport"/>
    <property type="evidence" value="ECO:0007669"/>
    <property type="project" value="InterPro"/>
</dbReference>
<comment type="similarity">
    <text evidence="2 10">Belongs to the ABC transporter superfamily.</text>
</comment>
<evidence type="ECO:0000256" key="8">
    <source>
        <dbReference type="ARBA" id="ARBA00023136"/>
    </source>
</evidence>
<dbReference type="Pfam" id="PF00005">
    <property type="entry name" value="ABC_tran"/>
    <property type="match status" value="1"/>
</dbReference>
<evidence type="ECO:0000256" key="3">
    <source>
        <dbReference type="ARBA" id="ARBA00022448"/>
    </source>
</evidence>
<keyword evidence="8 10" id="KW-0472">Membrane</keyword>
<evidence type="ECO:0000256" key="1">
    <source>
        <dbReference type="ARBA" id="ARBA00004202"/>
    </source>
</evidence>
<keyword evidence="7" id="KW-1278">Translocase</keyword>
<dbReference type="GO" id="GO:0043190">
    <property type="term" value="C:ATP-binding cassette (ABC) transporter complex"/>
    <property type="evidence" value="ECO:0007669"/>
    <property type="project" value="TreeGrafter"/>
</dbReference>
<dbReference type="OrthoDB" id="9784332at2"/>
<feature type="domain" description="ABC transporter" evidence="11">
    <location>
        <begin position="2"/>
        <end position="238"/>
    </location>
</feature>
<name>A0A0R1RS72_9LACO</name>
<protein>
    <recommendedName>
        <fullName evidence="10">ABC transporter ATP-binding protein</fullName>
    </recommendedName>
</protein>
<evidence type="ECO:0000313" key="13">
    <source>
        <dbReference type="Proteomes" id="UP000051999"/>
    </source>
</evidence>
<dbReference type="InterPro" id="IPR017871">
    <property type="entry name" value="ABC_transporter-like_CS"/>
</dbReference>
<dbReference type="eggNOG" id="COG1122">
    <property type="taxonomic scope" value="Bacteria"/>
</dbReference>
<evidence type="ECO:0000256" key="7">
    <source>
        <dbReference type="ARBA" id="ARBA00022967"/>
    </source>
</evidence>
<dbReference type="SUPFAM" id="SSF52540">
    <property type="entry name" value="P-loop containing nucleoside triphosphate hydrolases"/>
    <property type="match status" value="1"/>
</dbReference>
<dbReference type="PANTHER" id="PTHR43553">
    <property type="entry name" value="HEAVY METAL TRANSPORTER"/>
    <property type="match status" value="1"/>
</dbReference>
<dbReference type="RefSeq" id="WP_017262896.1">
    <property type="nucleotide sequence ID" value="NZ_AUAW01000006.1"/>
</dbReference>
<dbReference type="InterPro" id="IPR003439">
    <property type="entry name" value="ABC_transporter-like_ATP-bd"/>
</dbReference>
<dbReference type="PATRIC" id="fig|1114972.6.peg.2247"/>
<evidence type="ECO:0000256" key="10">
    <source>
        <dbReference type="RuleBase" id="RU364103"/>
    </source>
</evidence>
<gene>
    <name evidence="12" type="ORF">FD35_GL002196</name>
</gene>
<dbReference type="InterPro" id="IPR050095">
    <property type="entry name" value="ECF_ABC_transporter_ATP-bd"/>
</dbReference>
<dbReference type="FunFam" id="3.40.50.300:FF:000224">
    <property type="entry name" value="Energy-coupling factor transporter ATP-binding protein EcfA"/>
    <property type="match status" value="1"/>
</dbReference>
<dbReference type="CDD" id="cd03225">
    <property type="entry name" value="ABC_cobalt_CbiO_domain1"/>
    <property type="match status" value="1"/>
</dbReference>
<dbReference type="GO" id="GO:0042626">
    <property type="term" value="F:ATPase-coupled transmembrane transporter activity"/>
    <property type="evidence" value="ECO:0007669"/>
    <property type="project" value="TreeGrafter"/>
</dbReference>
<evidence type="ECO:0000256" key="2">
    <source>
        <dbReference type="ARBA" id="ARBA00005417"/>
    </source>
</evidence>
<dbReference type="SMART" id="SM00382">
    <property type="entry name" value="AAA"/>
    <property type="match status" value="1"/>
</dbReference>
<dbReference type="PROSITE" id="PS00211">
    <property type="entry name" value="ABC_TRANSPORTER_1"/>
    <property type="match status" value="1"/>
</dbReference>
<dbReference type="NCBIfam" id="TIGR01166">
    <property type="entry name" value="cbiO"/>
    <property type="match status" value="1"/>
</dbReference>
<accession>A0A0R1RS72</accession>
<dbReference type="PANTHER" id="PTHR43553:SF24">
    <property type="entry name" value="ENERGY-COUPLING FACTOR TRANSPORTER ATP-BINDING PROTEIN ECFA1"/>
    <property type="match status" value="1"/>
</dbReference>
<sequence>MIELQDVDFAYDDHQVLKDVSLTLGKPGQNVIGLIGQNGSGKSTMFLNLVGILKPTSGRILLDGQPLKYDKKSLTHLRQKVCIVFQDSEQQLFYSIVKDDIAFALHNLKLPQDEVVARVRKVLKQLDIEHLKDRPIQYLSGGQKKRVAIAGILVLKSEWLLLDEPTAGLDPDGKQRMITLIKGLAANGQKILISSHDMDFMYEIGDYFYLLQHGNIVKQGDKKTAFADDKLLSECSLEQPWLMKLHQRLGLPLYEHADAMFEDEQLIHTLSAIQ</sequence>
<comment type="function">
    <text evidence="9">Probably part of an ABC transporter complex. Responsible for energy coupling to the transport system.</text>
</comment>
<keyword evidence="13" id="KW-1185">Reference proteome</keyword>
<comment type="caution">
    <text evidence="12">The sequence shown here is derived from an EMBL/GenBank/DDBJ whole genome shotgun (WGS) entry which is preliminary data.</text>
</comment>
<proteinExistence type="inferred from homology"/>
<dbReference type="GO" id="GO:0016887">
    <property type="term" value="F:ATP hydrolysis activity"/>
    <property type="evidence" value="ECO:0007669"/>
    <property type="project" value="InterPro"/>
</dbReference>
<evidence type="ECO:0000313" key="12">
    <source>
        <dbReference type="EMBL" id="KRL56155.1"/>
    </source>
</evidence>
<dbReference type="GO" id="GO:0005524">
    <property type="term" value="F:ATP binding"/>
    <property type="evidence" value="ECO:0007669"/>
    <property type="project" value="UniProtKB-UniRule"/>
</dbReference>
<comment type="function">
    <text evidence="10">Part of an ABC transporter complex. Responsible for energy coupling to the transport system.</text>
</comment>
<organism evidence="12 13">
    <name type="scientific">Furfurilactobacillus rossiae DSM 15814</name>
    <dbReference type="NCBI Taxonomy" id="1114972"/>
    <lineage>
        <taxon>Bacteria</taxon>
        <taxon>Bacillati</taxon>
        <taxon>Bacillota</taxon>
        <taxon>Bacilli</taxon>
        <taxon>Lactobacillales</taxon>
        <taxon>Lactobacillaceae</taxon>
        <taxon>Furfurilactobacillus</taxon>
    </lineage>
</organism>
<dbReference type="InterPro" id="IPR005876">
    <property type="entry name" value="Co_trans_ATP-bd"/>
</dbReference>
<comment type="subcellular location">
    <subcellularLocation>
        <location evidence="1 10">Cell membrane</location>
        <topology evidence="1 10">Peripheral membrane protein</topology>
    </subcellularLocation>
</comment>
<dbReference type="AlphaFoldDB" id="A0A0R1RS72"/>
<evidence type="ECO:0000256" key="4">
    <source>
        <dbReference type="ARBA" id="ARBA00022475"/>
    </source>
</evidence>
<evidence type="ECO:0000256" key="5">
    <source>
        <dbReference type="ARBA" id="ARBA00022741"/>
    </source>
</evidence>
<dbReference type="Proteomes" id="UP000051999">
    <property type="component" value="Unassembled WGS sequence"/>
</dbReference>
<dbReference type="InterPro" id="IPR003593">
    <property type="entry name" value="AAA+_ATPase"/>
</dbReference>
<dbReference type="Gene3D" id="3.40.50.300">
    <property type="entry name" value="P-loop containing nucleotide triphosphate hydrolases"/>
    <property type="match status" value="1"/>
</dbReference>
<evidence type="ECO:0000256" key="9">
    <source>
        <dbReference type="ARBA" id="ARBA00025157"/>
    </source>
</evidence>
<dbReference type="InterPro" id="IPR015856">
    <property type="entry name" value="ABC_transpr_CbiO/EcfA_su"/>
</dbReference>
<dbReference type="EMBL" id="AZFF01000005">
    <property type="protein sequence ID" value="KRL56155.1"/>
    <property type="molecule type" value="Genomic_DNA"/>
</dbReference>
<dbReference type="PROSITE" id="PS50893">
    <property type="entry name" value="ABC_TRANSPORTER_2"/>
    <property type="match status" value="1"/>
</dbReference>
<keyword evidence="5 10" id="KW-0547">Nucleotide-binding</keyword>
<evidence type="ECO:0000256" key="6">
    <source>
        <dbReference type="ARBA" id="ARBA00022840"/>
    </source>
</evidence>
<reference evidence="12 13" key="1">
    <citation type="journal article" date="2015" name="Genome Announc.">
        <title>Expanding the biotechnology potential of lactobacilli through comparative genomics of 213 strains and associated genera.</title>
        <authorList>
            <person name="Sun Z."/>
            <person name="Harris H.M."/>
            <person name="McCann A."/>
            <person name="Guo C."/>
            <person name="Argimon S."/>
            <person name="Zhang W."/>
            <person name="Yang X."/>
            <person name="Jeffery I.B."/>
            <person name="Cooney J.C."/>
            <person name="Kagawa T.F."/>
            <person name="Liu W."/>
            <person name="Song Y."/>
            <person name="Salvetti E."/>
            <person name="Wrobel A."/>
            <person name="Rasinkangas P."/>
            <person name="Parkhill J."/>
            <person name="Rea M.C."/>
            <person name="O'Sullivan O."/>
            <person name="Ritari J."/>
            <person name="Douillard F.P."/>
            <person name="Paul Ross R."/>
            <person name="Yang R."/>
            <person name="Briner A.E."/>
            <person name="Felis G.E."/>
            <person name="de Vos W.M."/>
            <person name="Barrangou R."/>
            <person name="Klaenhammer T.R."/>
            <person name="Caufield P.W."/>
            <person name="Cui Y."/>
            <person name="Zhang H."/>
            <person name="O'Toole P.W."/>
        </authorList>
    </citation>
    <scope>NUCLEOTIDE SEQUENCE [LARGE SCALE GENOMIC DNA]</scope>
    <source>
        <strain evidence="12 13">DSM 15814</strain>
    </source>
</reference>
<keyword evidence="4 10" id="KW-1003">Cell membrane</keyword>
<keyword evidence="3 10" id="KW-0813">Transport</keyword>
<keyword evidence="6 10" id="KW-0067">ATP-binding</keyword>